<proteinExistence type="predicted"/>
<protein>
    <submittedName>
        <fullName evidence="1">Uncharacterized protein</fullName>
    </submittedName>
</protein>
<sequence>MLVLFMPYYSIDYKLCLELCPKFLTNRKNCDSKSLLFLYI</sequence>
<name>A0A8S5SZC9_9CAUD</name>
<reference evidence="1" key="1">
    <citation type="journal article" date="2021" name="Proc. Natl. Acad. Sci. U.S.A.">
        <title>A Catalog of Tens of Thousands of Viruses from Human Metagenomes Reveals Hidden Associations with Chronic Diseases.</title>
        <authorList>
            <person name="Tisza M.J."/>
            <person name="Buck C.B."/>
        </authorList>
    </citation>
    <scope>NUCLEOTIDE SEQUENCE</scope>
    <source>
        <strain evidence="1">Ctxqo3</strain>
    </source>
</reference>
<dbReference type="EMBL" id="BK032710">
    <property type="protein sequence ID" value="DAF56240.1"/>
    <property type="molecule type" value="Genomic_DNA"/>
</dbReference>
<evidence type="ECO:0000313" key="1">
    <source>
        <dbReference type="EMBL" id="DAF56240.1"/>
    </source>
</evidence>
<organism evidence="1">
    <name type="scientific">Podoviridae sp. ctxqo3</name>
    <dbReference type="NCBI Taxonomy" id="2827755"/>
    <lineage>
        <taxon>Viruses</taxon>
        <taxon>Duplodnaviria</taxon>
        <taxon>Heunggongvirae</taxon>
        <taxon>Uroviricota</taxon>
        <taxon>Caudoviricetes</taxon>
    </lineage>
</organism>
<accession>A0A8S5SZC9</accession>